<gene>
    <name evidence="4" type="ORF">J2S44_008090</name>
</gene>
<evidence type="ECO:0000259" key="3">
    <source>
        <dbReference type="PROSITE" id="PS50943"/>
    </source>
</evidence>
<feature type="region of interest" description="Disordered" evidence="2">
    <location>
        <begin position="362"/>
        <end position="388"/>
    </location>
</feature>
<feature type="domain" description="HTH cro/C1-type" evidence="3">
    <location>
        <begin position="10"/>
        <end position="65"/>
    </location>
</feature>
<reference evidence="4 5" key="1">
    <citation type="submission" date="2023-07" db="EMBL/GenBank/DDBJ databases">
        <title>Sequencing the genomes of 1000 actinobacteria strains.</title>
        <authorList>
            <person name="Klenk H.-P."/>
        </authorList>
    </citation>
    <scope>NUCLEOTIDE SEQUENCE [LARGE SCALE GENOMIC DNA]</scope>
    <source>
        <strain evidence="4 5">DSM 44711</strain>
    </source>
</reference>
<proteinExistence type="predicted"/>
<dbReference type="Gene3D" id="1.10.260.40">
    <property type="entry name" value="lambda repressor-like DNA-binding domains"/>
    <property type="match status" value="1"/>
</dbReference>
<dbReference type="SUPFAM" id="SSF48452">
    <property type="entry name" value="TPR-like"/>
    <property type="match status" value="1"/>
</dbReference>
<dbReference type="SMART" id="SM00028">
    <property type="entry name" value="TPR"/>
    <property type="match status" value="3"/>
</dbReference>
<dbReference type="SUPFAM" id="SSF47413">
    <property type="entry name" value="lambda repressor-like DNA-binding domains"/>
    <property type="match status" value="1"/>
</dbReference>
<dbReference type="Pfam" id="PF13560">
    <property type="entry name" value="HTH_31"/>
    <property type="match status" value="1"/>
</dbReference>
<keyword evidence="1" id="KW-0802">TPR repeat</keyword>
<dbReference type="InterPro" id="IPR011990">
    <property type="entry name" value="TPR-like_helical_dom_sf"/>
</dbReference>
<dbReference type="InterPro" id="IPR010982">
    <property type="entry name" value="Lambda_DNA-bd_dom_sf"/>
</dbReference>
<dbReference type="SMART" id="SM00530">
    <property type="entry name" value="HTH_XRE"/>
    <property type="match status" value="1"/>
</dbReference>
<dbReference type="PANTHER" id="PTHR47691">
    <property type="entry name" value="REGULATOR-RELATED"/>
    <property type="match status" value="1"/>
</dbReference>
<dbReference type="PROSITE" id="PS50005">
    <property type="entry name" value="TPR"/>
    <property type="match status" value="1"/>
</dbReference>
<dbReference type="InterPro" id="IPR027417">
    <property type="entry name" value="P-loop_NTPase"/>
</dbReference>
<feature type="compositionally biased region" description="Basic and acidic residues" evidence="2">
    <location>
        <begin position="367"/>
        <end position="388"/>
    </location>
</feature>
<comment type="caution">
    <text evidence="4">The sequence shown here is derived from an EMBL/GenBank/DDBJ whole genome shotgun (WGS) entry which is preliminary data.</text>
</comment>
<dbReference type="EMBL" id="JAVDYC010000001">
    <property type="protein sequence ID" value="MDR7327840.1"/>
    <property type="molecule type" value="Genomic_DNA"/>
</dbReference>
<dbReference type="InterPro" id="IPR019734">
    <property type="entry name" value="TPR_rpt"/>
</dbReference>
<evidence type="ECO:0000313" key="5">
    <source>
        <dbReference type="Proteomes" id="UP001183629"/>
    </source>
</evidence>
<dbReference type="Pfam" id="PF00931">
    <property type="entry name" value="NB-ARC"/>
    <property type="match status" value="1"/>
</dbReference>
<evidence type="ECO:0000256" key="2">
    <source>
        <dbReference type="SAM" id="MobiDB-lite"/>
    </source>
</evidence>
<sequence length="760" mass="81497">MPDQSFGTRLRALRRTAGLTMEQLAEASGVSARAISDMERGHSRAPQARTRAALAAALGAGADALAGDLPARTDGRPRAHDLPRAITDFVGRDDEIRRVRAHAATAGTGPAPVVVVHGQGGLGKTALALHVAGELAGEYPDGRFHIGLRGAGTEPLPPGEALVRVLRALDVAPRRIAGDDDERAGQLRDVLRDRRCLLVLDDAADEAQIRPLLPADGPSLTLVTSRRALAGLEGVLRIPLAPLAPAESAALLARIAGQAADPACAADVDTVAALCGHLPLALRIAGTRLASRPSWTVGHLVARLADEDRRLATLTAGDTSVEAAFALSHAQVSPAGRALFRRLGHVPGPDFGVPIAALLIDEPGSDPARDPAREPGSDPSRDPARQSRADPLAALDELVEMGLIEDAGPDRYRFHDLIRLFARDRLRREEPAGARAATEQAMSRRLLDTAIVAGRWFEPGYGAPPDGWTGLVPLPSQDDAAAWLHLETENWFGALRVMAAAGDDQLVVDTAEAMHWYSDRTHVWTGWYEVYALSRAAAARLPDRRQEVTHLNYLAWAAVTCVHRTDEGARLAMAAYDLAVTLGDLREQAWALQYAAESWRHGGQPARSLETVRRALPLADAAGDHDSYVQLFQRIGVALMDLGRYDEALDSFRTTLRELDRRPVAPGPALGARTGAHTFAALALAEAGRWPEALREAERALPLATEFGGNSMLSIVHLVRGRARNALGTDGRDDLHRALEHMDIAGYHKYEAMARAELSA</sequence>
<dbReference type="SUPFAM" id="SSF52540">
    <property type="entry name" value="P-loop containing nucleoside triphosphate hydrolases"/>
    <property type="match status" value="1"/>
</dbReference>
<dbReference type="Proteomes" id="UP001183629">
    <property type="component" value="Unassembled WGS sequence"/>
</dbReference>
<organism evidence="4 5">
    <name type="scientific">Catenuloplanes niger</name>
    <dbReference type="NCBI Taxonomy" id="587534"/>
    <lineage>
        <taxon>Bacteria</taxon>
        <taxon>Bacillati</taxon>
        <taxon>Actinomycetota</taxon>
        <taxon>Actinomycetes</taxon>
        <taxon>Micromonosporales</taxon>
        <taxon>Micromonosporaceae</taxon>
        <taxon>Catenuloplanes</taxon>
    </lineage>
</organism>
<dbReference type="Gene3D" id="3.40.50.300">
    <property type="entry name" value="P-loop containing nucleotide triphosphate hydrolases"/>
    <property type="match status" value="1"/>
</dbReference>
<dbReference type="GO" id="GO:0043531">
    <property type="term" value="F:ADP binding"/>
    <property type="evidence" value="ECO:0007669"/>
    <property type="project" value="InterPro"/>
</dbReference>
<dbReference type="PROSITE" id="PS50943">
    <property type="entry name" value="HTH_CROC1"/>
    <property type="match status" value="1"/>
</dbReference>
<dbReference type="CDD" id="cd00093">
    <property type="entry name" value="HTH_XRE"/>
    <property type="match status" value="1"/>
</dbReference>
<dbReference type="AlphaFoldDB" id="A0AAE4A258"/>
<dbReference type="PRINTS" id="PR00364">
    <property type="entry name" value="DISEASERSIST"/>
</dbReference>
<evidence type="ECO:0000256" key="1">
    <source>
        <dbReference type="PROSITE-ProRule" id="PRU00339"/>
    </source>
</evidence>
<dbReference type="Gene3D" id="1.25.40.10">
    <property type="entry name" value="Tetratricopeptide repeat domain"/>
    <property type="match status" value="1"/>
</dbReference>
<dbReference type="PANTHER" id="PTHR47691:SF3">
    <property type="entry name" value="HTH-TYPE TRANSCRIPTIONAL REGULATOR RV0890C-RELATED"/>
    <property type="match status" value="1"/>
</dbReference>
<feature type="repeat" description="TPR" evidence="1">
    <location>
        <begin position="629"/>
        <end position="662"/>
    </location>
</feature>
<evidence type="ECO:0000313" key="4">
    <source>
        <dbReference type="EMBL" id="MDR7327840.1"/>
    </source>
</evidence>
<keyword evidence="5" id="KW-1185">Reference proteome</keyword>
<name>A0AAE4A258_9ACTN</name>
<dbReference type="InterPro" id="IPR002182">
    <property type="entry name" value="NB-ARC"/>
</dbReference>
<protein>
    <submittedName>
        <fullName evidence="4">Transcriptional regulator with XRE-family HTH domain/tetratricopeptide (TPR) repeat protein</fullName>
    </submittedName>
</protein>
<dbReference type="GO" id="GO:0003677">
    <property type="term" value="F:DNA binding"/>
    <property type="evidence" value="ECO:0007669"/>
    <property type="project" value="InterPro"/>
</dbReference>
<accession>A0AAE4A258</accession>
<dbReference type="RefSeq" id="WP_310428517.1">
    <property type="nucleotide sequence ID" value="NZ_JAVDYC010000001.1"/>
</dbReference>
<dbReference type="InterPro" id="IPR001387">
    <property type="entry name" value="Cro/C1-type_HTH"/>
</dbReference>